<dbReference type="InterPro" id="IPR013381">
    <property type="entry name" value="CRISPR-assoc_prot_Cse1"/>
</dbReference>
<keyword evidence="2" id="KW-1185">Reference proteome</keyword>
<name>A0ABT0K3E1_9ACTN</name>
<accession>A0ABT0K3E1</accession>
<dbReference type="Proteomes" id="UP001201873">
    <property type="component" value="Unassembled WGS sequence"/>
</dbReference>
<organism evidence="1 2">
    <name type="scientific">Frankia umida</name>
    <dbReference type="NCBI Taxonomy" id="573489"/>
    <lineage>
        <taxon>Bacteria</taxon>
        <taxon>Bacillati</taxon>
        <taxon>Actinomycetota</taxon>
        <taxon>Actinomycetes</taxon>
        <taxon>Frankiales</taxon>
        <taxon>Frankiaceae</taxon>
        <taxon>Frankia</taxon>
    </lineage>
</organism>
<sequence length="486" mass="53105">MARAKDGSFAAVSLTEVLATPSEFAALADANPLAEIATLRLLLAIVQAALNGPTKDDDRLRQFRQGFPADEVAGYLETHRTCFDLFHPTAPFFQDHTLLSSLAERNSKATASSQMRPRPAVDLGFPQMAAAQKILHSHAHHGANRVLDAGEAARLLLAHQAFARAGKVQIGGSAKISPLSGALVVAPEGRNLAETLLLSLHVRNSMGSPVWTGSVSGWLGRLTWPSRRILLFSDDTGRHVTHVIIGTGRPPPEKIANREPMFAYRRAKNANRYRVLVQPERATWRDVTALYQSDHANQMGAEILTEAALLLRHTDPDLRSRMAAVNVYGAPGGAQKDTPALWIRDRFPLPVEFLTPGSPAVAALSGRLDEADRVDAALQKQLAAAFRRGNKDLKLKRDYRPTVRPLASYWWAVEPAFRVLLAQYAAQPLNWAHLDAASEVWADAVRVAALDCFAKATQAIALSPRSAPALVRARLDLERQLTKIFS</sequence>
<evidence type="ECO:0000313" key="1">
    <source>
        <dbReference type="EMBL" id="MCK9878256.1"/>
    </source>
</evidence>
<dbReference type="EMBL" id="JALKFT010000030">
    <property type="protein sequence ID" value="MCK9878256.1"/>
    <property type="molecule type" value="Genomic_DNA"/>
</dbReference>
<protein>
    <submittedName>
        <fullName evidence="1">Type I-E CRISPR-associated protein Cse1/CasA</fullName>
    </submittedName>
</protein>
<reference evidence="1 2" key="1">
    <citation type="submission" date="2022-04" db="EMBL/GenBank/DDBJ databases">
        <title>Genome diversity in the genus Frankia.</title>
        <authorList>
            <person name="Carlos-Shanley C."/>
            <person name="Hahn D."/>
        </authorList>
    </citation>
    <scope>NUCLEOTIDE SEQUENCE [LARGE SCALE GENOMIC DNA]</scope>
    <source>
        <strain evidence="1 2">Ag45/Mut15</strain>
    </source>
</reference>
<proteinExistence type="predicted"/>
<evidence type="ECO:0000313" key="2">
    <source>
        <dbReference type="Proteomes" id="UP001201873"/>
    </source>
</evidence>
<dbReference type="Pfam" id="PF09481">
    <property type="entry name" value="CRISPR_Cse1"/>
    <property type="match status" value="1"/>
</dbReference>
<dbReference type="Gene3D" id="1.10.132.100">
    <property type="match status" value="1"/>
</dbReference>
<gene>
    <name evidence="1" type="primary">casA</name>
    <name evidence="1" type="ORF">MXD59_21205</name>
</gene>
<comment type="caution">
    <text evidence="1">The sequence shown here is derived from an EMBL/GenBank/DDBJ whole genome shotgun (WGS) entry which is preliminary data.</text>
</comment>
<dbReference type="NCBIfam" id="TIGR02547">
    <property type="entry name" value="casA_cse1"/>
    <property type="match status" value="1"/>
</dbReference>